<dbReference type="InterPro" id="IPR013976">
    <property type="entry name" value="HDOD"/>
</dbReference>
<evidence type="ECO:0000259" key="1">
    <source>
        <dbReference type="PROSITE" id="PS51833"/>
    </source>
</evidence>
<protein>
    <submittedName>
        <fullName evidence="2">Diguanylate phosphodiesterase</fullName>
    </submittedName>
</protein>
<dbReference type="Pfam" id="PF08668">
    <property type="entry name" value="HDOD"/>
    <property type="match status" value="1"/>
</dbReference>
<evidence type="ECO:0000313" key="2">
    <source>
        <dbReference type="EMBL" id="GBG13702.1"/>
    </source>
</evidence>
<accession>A0A2R5F5V3</accession>
<dbReference type="OrthoDB" id="9784953at2"/>
<dbReference type="PROSITE" id="PS51833">
    <property type="entry name" value="HDOD"/>
    <property type="match status" value="1"/>
</dbReference>
<gene>
    <name evidence="2" type="ORF">NMK_1253</name>
</gene>
<dbReference type="Proteomes" id="UP000245081">
    <property type="component" value="Unassembled WGS sequence"/>
</dbReference>
<dbReference type="PANTHER" id="PTHR33525:SF6">
    <property type="entry name" value="HDOD DOMAIN-CONTAINING PROTEIN"/>
    <property type="match status" value="1"/>
</dbReference>
<sequence>MLVASQPKEIEPAEVQAILGQGVTLPPQPKVLIEIDRLANEPRVSAKAIVASIATDPALMAGLFKVVNSPAVGLSKRVDSAEIAINVLGLTQVVNIVKSIAVRQALGGNSAAFEKFWERSGDIAQIAAIIAKKQYSICSIPPDQAYMAGLFHDCGVPVLMQRFSDYCQSLASGAWPDLVEEDKRHDTDHCVVGYMVGKHWRLPDLILGAIRHHHEVPTVIHPFKTIIALLQTATHIYNVMQKLPVEREWAACAELAVEELGISLNGMEEFEEEVAENFTAG</sequence>
<dbReference type="EMBL" id="BDOQ01000003">
    <property type="protein sequence ID" value="GBG13702.1"/>
    <property type="molecule type" value="Genomic_DNA"/>
</dbReference>
<comment type="caution">
    <text evidence="2">The sequence shown here is derived from an EMBL/GenBank/DDBJ whole genome shotgun (WGS) entry which is preliminary data.</text>
</comment>
<evidence type="ECO:0000313" key="3">
    <source>
        <dbReference type="Proteomes" id="UP000245081"/>
    </source>
</evidence>
<dbReference type="RefSeq" id="WP_109014875.1">
    <property type="nucleotide sequence ID" value="NZ_BDOQ01000003.1"/>
</dbReference>
<proteinExistence type="predicted"/>
<dbReference type="InterPro" id="IPR003607">
    <property type="entry name" value="HD/PDEase_dom"/>
</dbReference>
<dbReference type="InterPro" id="IPR052340">
    <property type="entry name" value="RNase_Y/CdgJ"/>
</dbReference>
<name>A0A2R5F5V3_9PROT</name>
<dbReference type="AlphaFoldDB" id="A0A2R5F5V3"/>
<reference evidence="2 3" key="1">
    <citation type="journal article" date="2018" name="Environ. Microbiol.">
        <title>Isolation and genomic characterization of Novimethylophilus kurashikiensis gen. nov. sp. nov., a new lanthanide-dependent methylotrophic species of Methylophilaceae.</title>
        <authorList>
            <person name="Lv H."/>
            <person name="Sahin N."/>
            <person name="Tani A."/>
        </authorList>
    </citation>
    <scope>NUCLEOTIDE SEQUENCE [LARGE SCALE GENOMIC DNA]</scope>
    <source>
        <strain evidence="2 3">La2-4</strain>
    </source>
</reference>
<organism evidence="2 3">
    <name type="scientific">Novimethylophilus kurashikiensis</name>
    <dbReference type="NCBI Taxonomy" id="1825523"/>
    <lineage>
        <taxon>Bacteria</taxon>
        <taxon>Pseudomonadati</taxon>
        <taxon>Pseudomonadota</taxon>
        <taxon>Betaproteobacteria</taxon>
        <taxon>Nitrosomonadales</taxon>
        <taxon>Methylophilaceae</taxon>
        <taxon>Novimethylophilus</taxon>
    </lineage>
</organism>
<dbReference type="SUPFAM" id="SSF109604">
    <property type="entry name" value="HD-domain/PDEase-like"/>
    <property type="match status" value="1"/>
</dbReference>
<feature type="domain" description="HDOD" evidence="1">
    <location>
        <begin position="25"/>
        <end position="216"/>
    </location>
</feature>
<keyword evidence="3" id="KW-1185">Reference proteome</keyword>
<dbReference type="Gene3D" id="1.10.3210.10">
    <property type="entry name" value="Hypothetical protein af1432"/>
    <property type="match status" value="1"/>
</dbReference>
<dbReference type="PANTHER" id="PTHR33525">
    <property type="match status" value="1"/>
</dbReference>
<dbReference type="CDD" id="cd00077">
    <property type="entry name" value="HDc"/>
    <property type="match status" value="1"/>
</dbReference>